<organism evidence="5 6">
    <name type="scientific">Halomonas chromatireducens</name>
    <dbReference type="NCBI Taxonomy" id="507626"/>
    <lineage>
        <taxon>Bacteria</taxon>
        <taxon>Pseudomonadati</taxon>
        <taxon>Pseudomonadota</taxon>
        <taxon>Gammaproteobacteria</taxon>
        <taxon>Oceanospirillales</taxon>
        <taxon>Halomonadaceae</taxon>
        <taxon>Halomonas</taxon>
    </lineage>
</organism>
<feature type="transmembrane region" description="Helical" evidence="2">
    <location>
        <begin position="271"/>
        <end position="293"/>
    </location>
</feature>
<dbReference type="STRING" id="507626.LOKO_03201"/>
<feature type="compositionally biased region" description="Basic and acidic residues" evidence="1">
    <location>
        <begin position="566"/>
        <end position="575"/>
    </location>
</feature>
<dbReference type="GO" id="GO:0016020">
    <property type="term" value="C:membrane"/>
    <property type="evidence" value="ECO:0007669"/>
    <property type="project" value="InterPro"/>
</dbReference>
<dbReference type="OrthoDB" id="9792218at2"/>
<feature type="region of interest" description="Disordered" evidence="1">
    <location>
        <begin position="134"/>
        <end position="153"/>
    </location>
</feature>
<gene>
    <name evidence="5" type="primary">mscK_2</name>
    <name evidence="5" type="ORF">LOKO_03201</name>
</gene>
<dbReference type="KEGG" id="hco:LOKO_03201"/>
<keyword evidence="6" id="KW-1185">Reference proteome</keyword>
<dbReference type="AlphaFoldDB" id="A0A109UMZ7"/>
<evidence type="ECO:0000256" key="3">
    <source>
        <dbReference type="SAM" id="SignalP"/>
    </source>
</evidence>
<feature type="region of interest" description="Disordered" evidence="1">
    <location>
        <begin position="566"/>
        <end position="590"/>
    </location>
</feature>
<feature type="signal peptide" evidence="3">
    <location>
        <begin position="1"/>
        <end position="28"/>
    </location>
</feature>
<dbReference type="InterPro" id="IPR010920">
    <property type="entry name" value="LSM_dom_sf"/>
</dbReference>
<feature type="transmembrane region" description="Helical" evidence="2">
    <location>
        <begin position="223"/>
        <end position="250"/>
    </location>
</feature>
<reference evidence="5 6" key="1">
    <citation type="journal article" date="2016" name="Genome Announc.">
        <title>Draft Genome Sequence of 'Halomonas chromatireducens' Strain AGD 8-3, a Haloalkaliphilic Chromate- and Selenite-Reducing Gammaproteobacterium.</title>
        <authorList>
            <person name="Sharko F.S."/>
            <person name="Shapovalova A.A."/>
            <person name="Tsygankova S.V."/>
            <person name="Komova A.V."/>
            <person name="Boulygina E.S."/>
            <person name="Teslyuk A.B."/>
            <person name="Gotovtsev P.M."/>
            <person name="Namsaraev Z.B."/>
            <person name="Khijniak T.V."/>
            <person name="Nedoluzhko A.V."/>
            <person name="Vasilov R.G."/>
        </authorList>
    </citation>
    <scope>NUCLEOTIDE SEQUENCE [LARGE SCALE GENOMIC DNA]</scope>
    <source>
        <strain evidence="5 6">AGD 8-3</strain>
    </source>
</reference>
<dbReference type="Pfam" id="PF00924">
    <property type="entry name" value="MS_channel_2nd"/>
    <property type="match status" value="1"/>
</dbReference>
<accession>A0A109UMZ7</accession>
<dbReference type="InterPro" id="IPR006685">
    <property type="entry name" value="MscS_channel_2nd"/>
</dbReference>
<feature type="domain" description="Mechanosensitive ion channel MscS" evidence="4">
    <location>
        <begin position="398"/>
        <end position="463"/>
    </location>
</feature>
<dbReference type="RefSeq" id="WP_066451517.1">
    <property type="nucleotide sequence ID" value="NZ_CP014226.1"/>
</dbReference>
<feature type="chain" id="PRO_5007140989" evidence="3">
    <location>
        <begin position="29"/>
        <end position="590"/>
    </location>
</feature>
<evidence type="ECO:0000256" key="1">
    <source>
        <dbReference type="SAM" id="MobiDB-lite"/>
    </source>
</evidence>
<name>A0A109UMZ7_9GAMM</name>
<reference evidence="5 6" key="2">
    <citation type="submission" date="2016-02" db="EMBL/GenBank/DDBJ databases">
        <authorList>
            <person name="Wen L."/>
            <person name="He K."/>
            <person name="Yang H."/>
        </authorList>
    </citation>
    <scope>NUCLEOTIDE SEQUENCE [LARGE SCALE GENOMIC DNA]</scope>
    <source>
        <strain evidence="5 6">AGD 8-3</strain>
    </source>
</reference>
<keyword evidence="2" id="KW-0472">Membrane</keyword>
<evidence type="ECO:0000313" key="6">
    <source>
        <dbReference type="Proteomes" id="UP000063387"/>
    </source>
</evidence>
<evidence type="ECO:0000313" key="5">
    <source>
        <dbReference type="EMBL" id="AMD02247.1"/>
    </source>
</evidence>
<dbReference type="PANTHER" id="PTHR30566:SF25">
    <property type="entry name" value="INNER MEMBRANE PROTEIN"/>
    <property type="match status" value="1"/>
</dbReference>
<feature type="transmembrane region" description="Helical" evidence="2">
    <location>
        <begin position="299"/>
        <end position="322"/>
    </location>
</feature>
<keyword evidence="2" id="KW-0812">Transmembrane</keyword>
<dbReference type="Gene3D" id="1.10.287.1260">
    <property type="match status" value="1"/>
</dbReference>
<dbReference type="EMBL" id="CP014226">
    <property type="protein sequence ID" value="AMD02247.1"/>
    <property type="molecule type" value="Genomic_DNA"/>
</dbReference>
<proteinExistence type="predicted"/>
<feature type="transmembrane region" description="Helical" evidence="2">
    <location>
        <begin position="343"/>
        <end position="368"/>
    </location>
</feature>
<sequence length="590" mass="65987">MTGNGAWRLWSILAVMAVAIVISGASLAQMPQGAVANGGESESDSEEKEWFPLDTLNDGLDATPDAVRRDTPRESIRSFQQLTDQEEYASAAHVLNLSELDAAEQPQRGAELARQLAEILRRGEWLDVSDLPGRQDAAIEDPSGQHPQAGEPRRNLELASLEAKGDTYDIRLARYRVDDEDPIWLITPDSVASIPVLYEEFGPSLLEAYIPDRFKTSFGRLQVWEWIAIPVFLMLIGLVGWGVYGLVGLLSQWFPNGVPSIFASRIRSPMAFLIMAFVAQSLLDYVVSFTAVATTFIRILLIIMIAWGVGTIALRLVDTILLKVTRRMVGEIDDTKPKDERKLLTTLYAVRRIIILITVAAVSVYVLSQIPLFETLGMSLLASASVLAVLVGIAGQAVLGNILSSFQLSLAKPIRIGDLVMFEGQWCYVEGIFYTFIRLRSWDERRLIVPVTYFVSKPFENLSVKSAKMYRTLELVVHLSADTQVIREKFLEYAKEEDNVVEHHRLCCYVTGQSERAQTISCYLMASDPFAGWVAEMNIRERLMAFIRDNHPEWWPREVVVLSQHDITKGDEPRVRPPSGVESHGGEASE</sequence>
<dbReference type="SUPFAM" id="SSF50182">
    <property type="entry name" value="Sm-like ribonucleoproteins"/>
    <property type="match status" value="1"/>
</dbReference>
<dbReference type="PATRIC" id="fig|507626.3.peg.3196"/>
<evidence type="ECO:0000256" key="2">
    <source>
        <dbReference type="SAM" id="Phobius"/>
    </source>
</evidence>
<dbReference type="Proteomes" id="UP000063387">
    <property type="component" value="Chromosome"/>
</dbReference>
<feature type="transmembrane region" description="Helical" evidence="2">
    <location>
        <begin position="380"/>
        <end position="403"/>
    </location>
</feature>
<evidence type="ECO:0000259" key="4">
    <source>
        <dbReference type="Pfam" id="PF00924"/>
    </source>
</evidence>
<protein>
    <submittedName>
        <fullName evidence="5">Mechanosensitive channel MscK</fullName>
    </submittedName>
</protein>
<dbReference type="GO" id="GO:0008381">
    <property type="term" value="F:mechanosensitive monoatomic ion channel activity"/>
    <property type="evidence" value="ECO:0007669"/>
    <property type="project" value="UniProtKB-ARBA"/>
</dbReference>
<keyword evidence="2" id="KW-1133">Transmembrane helix</keyword>
<dbReference type="PANTHER" id="PTHR30566">
    <property type="entry name" value="YNAI-RELATED MECHANOSENSITIVE ION CHANNEL"/>
    <property type="match status" value="1"/>
</dbReference>
<keyword evidence="3" id="KW-0732">Signal</keyword>